<gene>
    <name evidence="15" type="ORF">Kpol_1062p23</name>
</gene>
<dbReference type="STRING" id="436907.A7TK80"/>
<dbReference type="InterPro" id="IPR018200">
    <property type="entry name" value="USP_CS"/>
</dbReference>
<dbReference type="FunFam" id="3.90.70.10:FF:000176">
    <property type="entry name" value="Ubiquitin-specific protease"/>
    <property type="match status" value="1"/>
</dbReference>
<evidence type="ECO:0000256" key="7">
    <source>
        <dbReference type="ARBA" id="ARBA00022807"/>
    </source>
</evidence>
<feature type="coiled-coil region" evidence="12">
    <location>
        <begin position="1148"/>
        <end position="1175"/>
    </location>
</feature>
<feature type="domain" description="USP" evidence="14">
    <location>
        <begin position="726"/>
        <end position="1253"/>
    </location>
</feature>
<dbReference type="GO" id="GO:0010636">
    <property type="term" value="P:positive regulation of mitochondrial fusion"/>
    <property type="evidence" value="ECO:0007669"/>
    <property type="project" value="EnsemblFungi"/>
</dbReference>
<dbReference type="PROSITE" id="PS00972">
    <property type="entry name" value="USP_1"/>
    <property type="match status" value="1"/>
</dbReference>
<dbReference type="GO" id="GO:0061136">
    <property type="term" value="P:regulation of proteasomal protein catabolic process"/>
    <property type="evidence" value="ECO:0007669"/>
    <property type="project" value="TreeGrafter"/>
</dbReference>
<organism evidence="16">
    <name type="scientific">Vanderwaltozyma polyspora (strain ATCC 22028 / DSM 70294 / BCRC 21397 / CBS 2163 / NBRC 10782 / NRRL Y-8283 / UCD 57-17)</name>
    <name type="common">Kluyveromyces polysporus</name>
    <dbReference type="NCBI Taxonomy" id="436907"/>
    <lineage>
        <taxon>Eukaryota</taxon>
        <taxon>Fungi</taxon>
        <taxon>Dikarya</taxon>
        <taxon>Ascomycota</taxon>
        <taxon>Saccharomycotina</taxon>
        <taxon>Saccharomycetes</taxon>
        <taxon>Saccharomycetales</taxon>
        <taxon>Saccharomycetaceae</taxon>
        <taxon>Vanderwaltozyma</taxon>
    </lineage>
</organism>
<dbReference type="EMBL" id="DS480406">
    <property type="protein sequence ID" value="EDO17315.1"/>
    <property type="molecule type" value="Genomic_DNA"/>
</dbReference>
<feature type="region of interest" description="Disordered" evidence="13">
    <location>
        <begin position="1"/>
        <end position="23"/>
    </location>
</feature>
<keyword evidence="16" id="KW-1185">Reference proteome</keyword>
<keyword evidence="6" id="KW-0378">Hydrolase</keyword>
<evidence type="ECO:0000256" key="9">
    <source>
        <dbReference type="ARBA" id="ARBA00041732"/>
    </source>
</evidence>
<evidence type="ECO:0000256" key="8">
    <source>
        <dbReference type="ARBA" id="ARBA00040966"/>
    </source>
</evidence>
<dbReference type="PROSITE" id="PS00973">
    <property type="entry name" value="USP_2"/>
    <property type="match status" value="1"/>
</dbReference>
<evidence type="ECO:0000256" key="10">
    <source>
        <dbReference type="ARBA" id="ARBA00042236"/>
    </source>
</evidence>
<dbReference type="GO" id="GO:0070301">
    <property type="term" value="P:cellular response to hydrogen peroxide"/>
    <property type="evidence" value="ECO:0007669"/>
    <property type="project" value="EnsemblFungi"/>
</dbReference>
<dbReference type="OMA" id="MDIGDAY"/>
<dbReference type="PhylomeDB" id="A7TK80"/>
<dbReference type="InterPro" id="IPR001394">
    <property type="entry name" value="Peptidase_C19_UCH"/>
</dbReference>
<dbReference type="Pfam" id="PF00443">
    <property type="entry name" value="UCH"/>
    <property type="match status" value="1"/>
</dbReference>
<evidence type="ECO:0000256" key="1">
    <source>
        <dbReference type="ARBA" id="ARBA00000707"/>
    </source>
</evidence>
<dbReference type="KEGG" id="vpo:Kpol_1062p23"/>
<dbReference type="eggNOG" id="KOG1863">
    <property type="taxonomic scope" value="Eukaryota"/>
</dbReference>
<dbReference type="InterPro" id="IPR044635">
    <property type="entry name" value="UBP14-like"/>
</dbReference>
<evidence type="ECO:0000256" key="3">
    <source>
        <dbReference type="ARBA" id="ARBA00012759"/>
    </source>
</evidence>
<dbReference type="GO" id="GO:0010992">
    <property type="term" value="P:ubiquitin recycling"/>
    <property type="evidence" value="ECO:0007669"/>
    <property type="project" value="EnsemblFungi"/>
</dbReference>
<evidence type="ECO:0000256" key="5">
    <source>
        <dbReference type="ARBA" id="ARBA00022786"/>
    </source>
</evidence>
<reference evidence="15 16" key="1">
    <citation type="journal article" date="2007" name="Proc. Natl. Acad. Sci. U.S.A.">
        <title>Independent sorting-out of thousands of duplicated gene pairs in two yeast species descended from a whole-genome duplication.</title>
        <authorList>
            <person name="Scannell D.R."/>
            <person name="Frank A.C."/>
            <person name="Conant G.C."/>
            <person name="Byrne K.P."/>
            <person name="Woolfit M."/>
            <person name="Wolfe K.H."/>
        </authorList>
    </citation>
    <scope>NUCLEOTIDE SEQUENCE [LARGE SCALE GENOMIC DNA]</scope>
    <source>
        <strain evidence="16">ATCC 22028 / DSM 70294 / BCRC 21397 / CBS 2163 / NBRC 10782 / NRRL Y-8283 / UCD 57-17</strain>
    </source>
</reference>
<dbReference type="Gene3D" id="3.90.70.10">
    <property type="entry name" value="Cysteine proteinases"/>
    <property type="match status" value="1"/>
</dbReference>
<evidence type="ECO:0000256" key="4">
    <source>
        <dbReference type="ARBA" id="ARBA00022670"/>
    </source>
</evidence>
<dbReference type="PROSITE" id="PS50235">
    <property type="entry name" value="USP_3"/>
    <property type="match status" value="1"/>
</dbReference>
<sequence length="1266" mass="146145">MLEKEDLRVTYSEIGEQPENSNAVDLENDSEVNSSSMDLDSCGDATSVSWKDDGKQLLYPDARDLTPFKTSERLLDEIMCSVPYILLSEKDESFNEFSNGLLKKQLLSYSKSRHNVQPFSVGTIVDQIILQTKFEYKSTTCPEFNNIYVRLGVLIDTNHQPLSTFDDVADLKIYHLKITVKVRSFLERTKRHVGVPRYHLLDSLHPFDQQDLLNFDPKDPKLVDHAIYVSDDTNKLVLLEIFRPEFDSEEERNSLTMGAIKERHIKASKKYDTLDKDEIPTQIDCINTMFKIFKGPLTRKSNDEPVKTLSSDNVVLNSQMNPKWLVTKYGFQELIETEEETEEQLIDYLPPNLVDFETDQDVRKSREAVTRKCLELIWLGKISISLMTPEQKESASKSLRTFNLLQTSFSTLFWSQILDENKNIATMKENPQMNLDYHLIDLSASYHYTDRDIIQNYELQCKLDPANIGIYFDSLHFIANNRGSYTLIGYCDKQDIVGQEALEQALKTFSLDPDTIDLSDTNDAIFMTIYKNEVKLHGNDPTRLTNLRNALRILAKHKNSSRLKFYVDYEPYSSIQRAFNILEVDESVDDDIIQTAYSIKVNDTPGLKIDCDRALYTVAVSKRSMILINFLFQECPPFQDFYGPDQYTYSEALQKLQVNENAADDTILEIFQRRWTSDSVIDADEILSLKSVLTKIAFERNSKLISSYLETGVVNPGCLPADNWPAGLNNIGNTCYLNSLLQYYFCISPLRNYVADYQKTLEAVENCLEDGWDKRRIGGREINKVEVERSVQFVYQLRDLFNEMIHSSSRCVTPTKELAYLAFAPSNVEVEFDQPNELQSGNGEDVDGDIVFIDEDISEPKGKSLVLDEENSKVENSPENQLIEIDDSSDSSGHKKVEEISQNPCFGKSTDTSTRVAKISFDQLENALELGRQQDVTECIGNVLFQLESASNPISLEEDDEQYDLIKKLFYGKTKQSIIPLKNNNEIRNKIERFVSLLVNVSDHPKDVYDALDLYFSDEYLTMDEYGEVKKSLAVTEFPTILQIQIQRVYYDRERFMPFKSIEPLPFSETIYMDRYTETTDADLLKKKDETFELKKQLSEMRKRQKELLSRNELGLSRKEAFMETRKFLSSDALEKQGIETENKQMLIDRLTGALKDIDDELTKLYNDIVNIEAKIDRQFDKFQNIGYSLFAVFIHRGEASYGHYWVYIKDFTKNGIWRKYNDETITEVPEAEVFNFTEGNTATPYFLVYVKQENLNEIEPLKRIV</sequence>
<comment type="catalytic activity">
    <reaction evidence="1">
        <text>Thiol-dependent hydrolysis of ester, thioester, amide, peptide and isopeptide bonds formed by the C-terminal Gly of ubiquitin (a 76-residue protein attached to proteins as an intracellular targeting signal).</text>
        <dbReference type="EC" id="3.4.19.12"/>
    </reaction>
</comment>
<dbReference type="InterPro" id="IPR038765">
    <property type="entry name" value="Papain-like_cys_pep_sf"/>
</dbReference>
<dbReference type="CDD" id="cd02666">
    <property type="entry name" value="Peptidase_C19J"/>
    <property type="match status" value="1"/>
</dbReference>
<evidence type="ECO:0000256" key="13">
    <source>
        <dbReference type="SAM" id="MobiDB-lite"/>
    </source>
</evidence>
<keyword evidence="4" id="KW-0645">Protease</keyword>
<dbReference type="GO" id="GO:0016579">
    <property type="term" value="P:protein deubiquitination"/>
    <property type="evidence" value="ECO:0007669"/>
    <property type="project" value="EnsemblFungi"/>
</dbReference>
<evidence type="ECO:0000256" key="12">
    <source>
        <dbReference type="SAM" id="Coils"/>
    </source>
</evidence>
<evidence type="ECO:0000256" key="2">
    <source>
        <dbReference type="ARBA" id="ARBA00009085"/>
    </source>
</evidence>
<dbReference type="HOGENOM" id="CLU_003155_1_0_1"/>
<dbReference type="AlphaFoldDB" id="A7TK80"/>
<proteinExistence type="inferred from homology"/>
<evidence type="ECO:0000256" key="11">
    <source>
        <dbReference type="ARBA" id="ARBA00042737"/>
    </source>
</evidence>
<keyword evidence="7" id="KW-0788">Thiol protease</keyword>
<dbReference type="EC" id="3.4.19.12" evidence="3"/>
<dbReference type="GeneID" id="5545523"/>
<accession>A7TK80</accession>
<dbReference type="Proteomes" id="UP000000267">
    <property type="component" value="Unassembled WGS sequence"/>
</dbReference>
<dbReference type="PANTHER" id="PTHR43982:SF6">
    <property type="entry name" value="UBIQUITIN CARBOXYL-TERMINAL HYDROLASE 2-RELATED"/>
    <property type="match status" value="1"/>
</dbReference>
<dbReference type="OrthoDB" id="2420415at2759"/>
<dbReference type="RefSeq" id="XP_001645173.1">
    <property type="nucleotide sequence ID" value="XM_001645123.1"/>
</dbReference>
<dbReference type="GO" id="GO:0061578">
    <property type="term" value="F:K63-linked deubiquitinase activity"/>
    <property type="evidence" value="ECO:0007669"/>
    <property type="project" value="EnsemblFungi"/>
</dbReference>
<dbReference type="GO" id="GO:0043162">
    <property type="term" value="P:ubiquitin-dependent protein catabolic process via the multivesicular body sorting pathway"/>
    <property type="evidence" value="ECO:0007669"/>
    <property type="project" value="EnsemblFungi"/>
</dbReference>
<evidence type="ECO:0000313" key="15">
    <source>
        <dbReference type="EMBL" id="EDO17315.1"/>
    </source>
</evidence>
<evidence type="ECO:0000313" key="16">
    <source>
        <dbReference type="Proteomes" id="UP000000267"/>
    </source>
</evidence>
<dbReference type="InterPro" id="IPR028889">
    <property type="entry name" value="USP"/>
</dbReference>
<keyword evidence="5" id="KW-0833">Ubl conjugation pathway</keyword>
<evidence type="ECO:0000259" key="14">
    <source>
        <dbReference type="PROSITE" id="PS50235"/>
    </source>
</evidence>
<dbReference type="InParanoid" id="A7TK80"/>
<dbReference type="InterPro" id="IPR025305">
    <property type="entry name" value="UCH_repeat_domain"/>
</dbReference>
<dbReference type="GO" id="GO:0070628">
    <property type="term" value="F:proteasome binding"/>
    <property type="evidence" value="ECO:0007669"/>
    <property type="project" value="TreeGrafter"/>
</dbReference>
<dbReference type="Pfam" id="PF13446">
    <property type="entry name" value="RPT"/>
    <property type="match status" value="3"/>
</dbReference>
<dbReference type="MEROPS" id="C19.003"/>
<protein>
    <recommendedName>
        <fullName evidence="8">Ubiquitin carboxyl-terminal hydrolase 2</fullName>
        <ecNumber evidence="3">3.4.19.12</ecNumber>
    </recommendedName>
    <alternativeName>
        <fullName evidence="10">Deubiquitinating enzyme 2</fullName>
    </alternativeName>
    <alternativeName>
        <fullName evidence="9">Ubiquitin thioesterase 2</fullName>
    </alternativeName>
    <alternativeName>
        <fullName evidence="11">Ubiquitin-specific-processing protease 2</fullName>
    </alternativeName>
</protein>
<dbReference type="SUPFAM" id="SSF54001">
    <property type="entry name" value="Cysteine proteinases"/>
    <property type="match status" value="1"/>
</dbReference>
<dbReference type="PANTHER" id="PTHR43982">
    <property type="entry name" value="UBIQUITIN CARBOXYL-TERMINAL HYDROLASE"/>
    <property type="match status" value="1"/>
</dbReference>
<dbReference type="GO" id="GO:0004843">
    <property type="term" value="F:cysteine-type deubiquitinase activity"/>
    <property type="evidence" value="ECO:0007669"/>
    <property type="project" value="UniProtKB-EC"/>
</dbReference>
<keyword evidence="12" id="KW-0175">Coiled coil</keyword>
<name>A7TK80_VANPO</name>
<dbReference type="GO" id="GO:0043161">
    <property type="term" value="P:proteasome-mediated ubiquitin-dependent protein catabolic process"/>
    <property type="evidence" value="ECO:0007669"/>
    <property type="project" value="InterPro"/>
</dbReference>
<evidence type="ECO:0000256" key="6">
    <source>
        <dbReference type="ARBA" id="ARBA00022801"/>
    </source>
</evidence>
<comment type="similarity">
    <text evidence="2">Belongs to the peptidase C19 family.</text>
</comment>
<dbReference type="FunCoup" id="A7TK80">
    <property type="interactions" value="96"/>
</dbReference>